<name>A0A4V3XD63_9AGAM</name>
<evidence type="ECO:0000313" key="2">
    <source>
        <dbReference type="Proteomes" id="UP000310158"/>
    </source>
</evidence>
<sequence length="67" mass="7189">MPINLSQHLHGPAMQFGLPAASPSIANKGEFNGAIAVGEAIGRDAALRCLEDGYHMDVSYEYERGRS</sequence>
<proteinExistence type="predicted"/>
<keyword evidence="2" id="KW-1185">Reference proteome</keyword>
<dbReference type="Proteomes" id="UP000310158">
    <property type="component" value="Unassembled WGS sequence"/>
</dbReference>
<dbReference type="EMBL" id="SGPL01000692">
    <property type="protein sequence ID" value="THH08523.1"/>
    <property type="molecule type" value="Genomic_DNA"/>
</dbReference>
<reference evidence="1 2" key="1">
    <citation type="submission" date="2019-02" db="EMBL/GenBank/DDBJ databases">
        <title>Genome sequencing of the rare red list fungi Bondarzewia mesenterica.</title>
        <authorList>
            <person name="Buettner E."/>
            <person name="Kellner H."/>
        </authorList>
    </citation>
    <scope>NUCLEOTIDE SEQUENCE [LARGE SCALE GENOMIC DNA]</scope>
    <source>
        <strain evidence="1 2">DSM 108281</strain>
    </source>
</reference>
<accession>A0A4V3XD63</accession>
<evidence type="ECO:0000313" key="1">
    <source>
        <dbReference type="EMBL" id="THH08523.1"/>
    </source>
</evidence>
<comment type="caution">
    <text evidence="1">The sequence shown here is derived from an EMBL/GenBank/DDBJ whole genome shotgun (WGS) entry which is preliminary data.</text>
</comment>
<gene>
    <name evidence="1" type="ORF">EW146_g8963</name>
</gene>
<organism evidence="1 2">
    <name type="scientific">Bondarzewia mesenterica</name>
    <dbReference type="NCBI Taxonomy" id="1095465"/>
    <lineage>
        <taxon>Eukaryota</taxon>
        <taxon>Fungi</taxon>
        <taxon>Dikarya</taxon>
        <taxon>Basidiomycota</taxon>
        <taxon>Agaricomycotina</taxon>
        <taxon>Agaricomycetes</taxon>
        <taxon>Russulales</taxon>
        <taxon>Bondarzewiaceae</taxon>
        <taxon>Bondarzewia</taxon>
    </lineage>
</organism>
<dbReference type="AlphaFoldDB" id="A0A4V3XD63"/>
<protein>
    <submittedName>
        <fullName evidence="1">Uncharacterized protein</fullName>
    </submittedName>
</protein>